<gene>
    <name evidence="2" type="primary">LOC111087924</name>
</gene>
<dbReference type="Gene3D" id="3.40.190.10">
    <property type="entry name" value="Periplasmic binding protein-like II"/>
    <property type="match status" value="2"/>
</dbReference>
<evidence type="ECO:0000313" key="1">
    <source>
        <dbReference type="Proteomes" id="UP000694941"/>
    </source>
</evidence>
<reference evidence="2" key="1">
    <citation type="submission" date="2025-08" db="UniProtKB">
        <authorList>
            <consortium name="RefSeq"/>
        </authorList>
    </citation>
    <scope>IDENTIFICATION</scope>
    <source>
        <tissue evidence="2">Muscle</tissue>
    </source>
</reference>
<evidence type="ECO:0000313" key="2">
    <source>
        <dbReference type="RefSeq" id="XP_022252070.1"/>
    </source>
</evidence>
<dbReference type="GeneID" id="111087924"/>
<dbReference type="Proteomes" id="UP000694941">
    <property type="component" value="Unplaced"/>
</dbReference>
<protein>
    <submittedName>
        <fullName evidence="2">Uncharacterized protein LOC111087924 isoform X1</fullName>
    </submittedName>
</protein>
<proteinExistence type="predicted"/>
<dbReference type="RefSeq" id="XP_022252070.1">
    <property type="nucleotide sequence ID" value="XM_022396362.1"/>
</dbReference>
<organism evidence="1 2">
    <name type="scientific">Limulus polyphemus</name>
    <name type="common">Atlantic horseshoe crab</name>
    <dbReference type="NCBI Taxonomy" id="6850"/>
    <lineage>
        <taxon>Eukaryota</taxon>
        <taxon>Metazoa</taxon>
        <taxon>Ecdysozoa</taxon>
        <taxon>Arthropoda</taxon>
        <taxon>Chelicerata</taxon>
        <taxon>Merostomata</taxon>
        <taxon>Xiphosura</taxon>
        <taxon>Limulidae</taxon>
        <taxon>Limulus</taxon>
    </lineage>
</organism>
<name>A0ABM1T864_LIMPO</name>
<sequence>MSEDYKKTNSCRMHLAKEEFFKVGFGIALQKNSPYLRFFNMDVAINSSSEDEFSVFEGFVGYCTRRYKMGLLHCVEENFGMREKLINAWVHCLANMEMEITNIEEAANAICVPNPRFQNPRIFTTCVMEKTETTKWFWYELGIVMKECLTMDNYSHENWTRVHY</sequence>
<keyword evidence="1" id="KW-1185">Reference proteome</keyword>
<accession>A0ABM1T864</accession>